<dbReference type="GO" id="GO:0006046">
    <property type="term" value="P:N-acetylglucosamine catabolic process"/>
    <property type="evidence" value="ECO:0007669"/>
    <property type="project" value="TreeGrafter"/>
</dbReference>
<dbReference type="Proteomes" id="UP000501812">
    <property type="component" value="Chromosome"/>
</dbReference>
<dbReference type="PANTHER" id="PTHR11113">
    <property type="entry name" value="N-ACETYLGLUCOSAMINE-6-PHOSPHATE DEACETYLASE"/>
    <property type="match status" value="1"/>
</dbReference>
<evidence type="ECO:0000313" key="10">
    <source>
        <dbReference type="EMBL" id="QJE95607.1"/>
    </source>
</evidence>
<feature type="binding site" evidence="7">
    <location>
        <position position="249"/>
    </location>
    <ligand>
        <name>substrate</name>
    </ligand>
</feature>
<evidence type="ECO:0000256" key="7">
    <source>
        <dbReference type="PIRSR" id="PIRSR038994-2"/>
    </source>
</evidence>
<feature type="active site" description="Proton donor/acceptor" evidence="6">
    <location>
        <position position="272"/>
    </location>
</feature>
<dbReference type="InterPro" id="IPR003764">
    <property type="entry name" value="GlcNAc_6-P_deAcase"/>
</dbReference>
<feature type="binding site" evidence="8">
    <location>
        <position position="214"/>
    </location>
    <ligand>
        <name>Zn(2+)</name>
        <dbReference type="ChEBI" id="CHEBI:29105"/>
    </ligand>
</feature>
<dbReference type="GO" id="GO:0046872">
    <property type="term" value="F:metal ion binding"/>
    <property type="evidence" value="ECO:0007669"/>
    <property type="project" value="UniProtKB-KW"/>
</dbReference>
<reference evidence="10 11" key="1">
    <citation type="submission" date="2020-04" db="EMBL/GenBank/DDBJ databases">
        <title>Luteolibacter sp. G-1-1-1 isolated from soil.</title>
        <authorList>
            <person name="Dahal R.H."/>
        </authorList>
    </citation>
    <scope>NUCLEOTIDE SEQUENCE [LARGE SCALE GENOMIC DNA]</scope>
    <source>
        <strain evidence="10 11">G-1-1-1</strain>
    </source>
</reference>
<gene>
    <name evidence="10" type="primary">nagA</name>
    <name evidence="10" type="ORF">HHL09_07330</name>
</gene>
<dbReference type="EC" id="3.5.1.25" evidence="10"/>
<dbReference type="Gene3D" id="2.30.40.10">
    <property type="entry name" value="Urease, subunit C, domain 1"/>
    <property type="match status" value="1"/>
</dbReference>
<keyword evidence="3 5" id="KW-0378">Hydrolase</keyword>
<name>A0A858RFI6_9BACT</name>
<keyword evidence="4 5" id="KW-0119">Carbohydrate metabolism</keyword>
<evidence type="ECO:0000256" key="3">
    <source>
        <dbReference type="ARBA" id="ARBA00022801"/>
    </source>
</evidence>
<dbReference type="AlphaFoldDB" id="A0A858RFI6"/>
<dbReference type="InterPro" id="IPR006680">
    <property type="entry name" value="Amidohydro-rel"/>
</dbReference>
<feature type="binding site" evidence="7">
    <location>
        <position position="140"/>
    </location>
    <ligand>
        <name>substrate</name>
    </ligand>
</feature>
<evidence type="ECO:0000256" key="8">
    <source>
        <dbReference type="PIRSR" id="PIRSR038994-3"/>
    </source>
</evidence>
<feature type="binding site" evidence="8">
    <location>
        <position position="193"/>
    </location>
    <ligand>
        <name>Zn(2+)</name>
        <dbReference type="ChEBI" id="CHEBI:29105"/>
    </ligand>
</feature>
<feature type="binding site" evidence="8">
    <location>
        <position position="129"/>
    </location>
    <ligand>
        <name>Zn(2+)</name>
        <dbReference type="ChEBI" id="CHEBI:29105"/>
    </ligand>
</feature>
<comment type="cofactor">
    <cofactor evidence="8">
        <name>a divalent metal cation</name>
        <dbReference type="ChEBI" id="CHEBI:60240"/>
    </cofactor>
    <text evidence="8">Binds 1 divalent metal cation per subunit.</text>
</comment>
<dbReference type="CDD" id="cd00854">
    <property type="entry name" value="NagA"/>
    <property type="match status" value="1"/>
</dbReference>
<dbReference type="PANTHER" id="PTHR11113:SF14">
    <property type="entry name" value="N-ACETYLGLUCOSAMINE-6-PHOSPHATE DEACETYLASE"/>
    <property type="match status" value="1"/>
</dbReference>
<feature type="binding site" evidence="7">
    <location>
        <position position="225"/>
    </location>
    <ligand>
        <name>substrate</name>
    </ligand>
</feature>
<evidence type="ECO:0000256" key="2">
    <source>
        <dbReference type="ARBA" id="ARBA00022723"/>
    </source>
</evidence>
<accession>A0A858RFI6</accession>
<evidence type="ECO:0000256" key="5">
    <source>
        <dbReference type="PIRNR" id="PIRNR038994"/>
    </source>
</evidence>
<proteinExistence type="inferred from homology"/>
<dbReference type="SUPFAM" id="SSF51338">
    <property type="entry name" value="Composite domain of metallo-dependent hydrolases"/>
    <property type="match status" value="1"/>
</dbReference>
<dbReference type="RefSeq" id="WP_169453921.1">
    <property type="nucleotide sequence ID" value="NZ_CP051774.1"/>
</dbReference>
<dbReference type="InterPro" id="IPR011059">
    <property type="entry name" value="Metal-dep_hydrolase_composite"/>
</dbReference>
<dbReference type="KEGG" id="luo:HHL09_07330"/>
<feature type="binding site" evidence="7">
    <location>
        <begin position="217"/>
        <end position="218"/>
    </location>
    <ligand>
        <name>substrate</name>
    </ligand>
</feature>
<dbReference type="GO" id="GO:0008448">
    <property type="term" value="F:N-acetylglucosamine-6-phosphate deacetylase activity"/>
    <property type="evidence" value="ECO:0007669"/>
    <property type="project" value="UniProtKB-EC"/>
</dbReference>
<evidence type="ECO:0000256" key="4">
    <source>
        <dbReference type="ARBA" id="ARBA00023277"/>
    </source>
</evidence>
<sequence length="378" mass="40513">MRKLVTNARVVSPGLDIPHAAVLIEDGWITAVIEGNNLPNAEEKFDAEGKLLMPGFIDIHSHGADGCDVCDDTLESLQHIARRKLQEGVTTWLPTTLTQPKEKLKSIAGKIAQFCFQGGLTRCPGMHVEGPFINKERAGAQNPQFVRAPDFAEIEDLHAIMPALILSLAPEMPGAVELIRGARALGITCSAAHTSATAAQIFTACDAGLSHLTHYGNAMTPLHHREIGVIGAGMVDERLMIELIADGIHLSPDMLRLIFTTIPIDRLMMITDSVAASWIGEGEVDLGGLAVVVKDHVARLKEGGALAGSTLKANEGLKNLVEITRLPLSDLVKVTSWNQARSLGLQSLGKILPGFLGDLVLLNEDFSVAKTFVGGEER</sequence>
<feature type="domain" description="Amidohydrolase-related" evidence="9">
    <location>
        <begin position="52"/>
        <end position="376"/>
    </location>
</feature>
<dbReference type="PIRSF" id="PIRSF038994">
    <property type="entry name" value="NagA"/>
    <property type="match status" value="1"/>
</dbReference>
<keyword evidence="11" id="KW-1185">Reference proteome</keyword>
<dbReference type="EMBL" id="CP051774">
    <property type="protein sequence ID" value="QJE95607.1"/>
    <property type="molecule type" value="Genomic_DNA"/>
</dbReference>
<dbReference type="InterPro" id="IPR032466">
    <property type="entry name" value="Metal_Hydrolase"/>
</dbReference>
<dbReference type="NCBIfam" id="TIGR00221">
    <property type="entry name" value="nagA"/>
    <property type="match status" value="1"/>
</dbReference>
<comment type="similarity">
    <text evidence="1 5">Belongs to the metallo-dependent hydrolases superfamily. NagA family.</text>
</comment>
<keyword evidence="2 8" id="KW-0479">Metal-binding</keyword>
<dbReference type="SUPFAM" id="SSF51556">
    <property type="entry name" value="Metallo-dependent hydrolases"/>
    <property type="match status" value="1"/>
</dbReference>
<feature type="binding site" evidence="7">
    <location>
        <begin position="306"/>
        <end position="308"/>
    </location>
    <ligand>
        <name>substrate</name>
    </ligand>
</feature>
<dbReference type="Pfam" id="PF01979">
    <property type="entry name" value="Amidohydro_1"/>
    <property type="match status" value="1"/>
</dbReference>
<dbReference type="Gene3D" id="3.20.20.140">
    <property type="entry name" value="Metal-dependent hydrolases"/>
    <property type="match status" value="1"/>
</dbReference>
<evidence type="ECO:0000259" key="9">
    <source>
        <dbReference type="Pfam" id="PF01979"/>
    </source>
</evidence>
<evidence type="ECO:0000313" key="11">
    <source>
        <dbReference type="Proteomes" id="UP000501812"/>
    </source>
</evidence>
<evidence type="ECO:0000256" key="1">
    <source>
        <dbReference type="ARBA" id="ARBA00010716"/>
    </source>
</evidence>
<evidence type="ECO:0000256" key="6">
    <source>
        <dbReference type="PIRSR" id="PIRSR038994-1"/>
    </source>
</evidence>
<organism evidence="10 11">
    <name type="scientific">Luteolibacter luteus</name>
    <dbReference type="NCBI Taxonomy" id="2728835"/>
    <lineage>
        <taxon>Bacteria</taxon>
        <taxon>Pseudomonadati</taxon>
        <taxon>Verrucomicrobiota</taxon>
        <taxon>Verrucomicrobiia</taxon>
        <taxon>Verrucomicrobiales</taxon>
        <taxon>Verrucomicrobiaceae</taxon>
        <taxon>Luteolibacter</taxon>
    </lineage>
</organism>
<protein>
    <submittedName>
        <fullName evidence="10">N-acetylglucosamine-6-phosphate deacetylase</fullName>
        <ecNumber evidence="10">3.5.1.25</ecNumber>
    </submittedName>
</protein>